<keyword evidence="2" id="KW-0732">Signal</keyword>
<keyword evidence="4" id="KW-1185">Reference proteome</keyword>
<organism evidence="3 4">
    <name type="scientific">Geobacter soli</name>
    <dbReference type="NCBI Taxonomy" id="1510391"/>
    <lineage>
        <taxon>Bacteria</taxon>
        <taxon>Pseudomonadati</taxon>
        <taxon>Thermodesulfobacteriota</taxon>
        <taxon>Desulfuromonadia</taxon>
        <taxon>Geobacterales</taxon>
        <taxon>Geobacteraceae</taxon>
        <taxon>Geobacter</taxon>
    </lineage>
</organism>
<proteinExistence type="predicted"/>
<keyword evidence="1" id="KW-0175">Coiled coil</keyword>
<accession>A0A0C1TWP3</accession>
<feature type="signal peptide" evidence="2">
    <location>
        <begin position="1"/>
        <end position="22"/>
    </location>
</feature>
<feature type="chain" id="PRO_5002153263" evidence="2">
    <location>
        <begin position="23"/>
        <end position="122"/>
    </location>
</feature>
<feature type="coiled-coil region" evidence="1">
    <location>
        <begin position="23"/>
        <end position="60"/>
    </location>
</feature>
<protein>
    <submittedName>
        <fullName evidence="3">Uncharacterized protein</fullName>
    </submittedName>
</protein>
<sequence length="122" mass="13573">MTLRILPLALSLACLAAPGVLAAEPAADNRGELQNRIEQLEKQIRDLKELREKQQQKDARVREIQEPCIAAVGAREVCSCLAENLPMGVDFMAYVRMVSAPKEGADERVLEMVKAARERCVR</sequence>
<evidence type="ECO:0000313" key="3">
    <source>
        <dbReference type="EMBL" id="KIE43843.1"/>
    </source>
</evidence>
<name>A0A0C1TWP3_9BACT</name>
<comment type="caution">
    <text evidence="3">The sequence shown here is derived from an EMBL/GenBank/DDBJ whole genome shotgun (WGS) entry which is preliminary data.</text>
</comment>
<reference evidence="3 4" key="1">
    <citation type="submission" date="2015-01" db="EMBL/GenBank/DDBJ databases">
        <title>Genome sequence of the anaerobic bacterium Geobacter soli GSS01, a dissimilatory Fe(III) reducer from soil.</title>
        <authorList>
            <person name="Yang G."/>
            <person name="Zhou S."/>
        </authorList>
    </citation>
    <scope>NUCLEOTIDE SEQUENCE [LARGE SCALE GENOMIC DNA]</scope>
    <source>
        <strain evidence="3 4">GSS01</strain>
    </source>
</reference>
<dbReference type="RefSeq" id="WP_039647684.1">
    <property type="nucleotide sequence ID" value="NZ_JXBL01000001.1"/>
</dbReference>
<dbReference type="AlphaFoldDB" id="A0A0C1TWP3"/>
<dbReference type="Proteomes" id="UP000031433">
    <property type="component" value="Unassembled WGS sequence"/>
</dbReference>
<gene>
    <name evidence="3" type="ORF">SE37_15015</name>
</gene>
<evidence type="ECO:0000256" key="2">
    <source>
        <dbReference type="SAM" id="SignalP"/>
    </source>
</evidence>
<evidence type="ECO:0000313" key="4">
    <source>
        <dbReference type="Proteomes" id="UP000031433"/>
    </source>
</evidence>
<dbReference type="EMBL" id="JXBL01000001">
    <property type="protein sequence ID" value="KIE43843.1"/>
    <property type="molecule type" value="Genomic_DNA"/>
</dbReference>
<evidence type="ECO:0000256" key="1">
    <source>
        <dbReference type="SAM" id="Coils"/>
    </source>
</evidence>